<evidence type="ECO:0000256" key="1">
    <source>
        <dbReference type="ARBA" id="ARBA00022729"/>
    </source>
</evidence>
<dbReference type="Gene3D" id="3.40.50.1460">
    <property type="match status" value="1"/>
</dbReference>
<organism evidence="4 5">
    <name type="scientific">Mangrovimonas yunxiaonensis</name>
    <dbReference type="NCBI Taxonomy" id="1197477"/>
    <lineage>
        <taxon>Bacteria</taxon>
        <taxon>Pseudomonadati</taxon>
        <taxon>Bacteroidota</taxon>
        <taxon>Flavobacteriia</taxon>
        <taxon>Flavobacteriales</taxon>
        <taxon>Flavobacteriaceae</taxon>
        <taxon>Mangrovimonas</taxon>
    </lineage>
</organism>
<sequence length="1292" mass="143857">MKKKLLLVTFLLALISMQAQQKKFDVIWEGTKTFFTESYALEIPYFSGGHFNFSPTSGITYTAQWQGAAVNESSVTLTNVVYETISRAELKGLDEATLSNEVKVTLKNTSARGKHGVALTLTPIIKSNQGFKRITSFVVNYAVGNPNRVAYNNAVNMVNSVLSSGQWYKFYIEKTGVFRISKSFLSQLGVNVNGVDPRTLKLYGNGGAMIPYANAEPQDFDVRENAIRVVGESDGVFNDGDYILFYGQGPKGFDAEKGTHVNCYTSRTYYYINVSPGQGKRIQPFIQPQGAVDMVVDTFHDYKFHELDEYNLVKVGRRWFGDRFDIETNKTFTFNFPDRITTTPLKLNVVVASTSEVQTSMDVSVNSQNLTTLNLPATTDSNLAVSSSYVNNQLMVNANDVAVTLNYNNGGNPSALAYIDYITLEATRALSFSGNQYTFQNRDVAGETGIAQYDIANTSQVLEVWDVTDIYNVTNHVNANSSNSLSFRSTLGTEKKYALVTNLDYYAPLMGDQTTVRNQNIKGTIFQNQQGVFQDVDYLIVAPTNMLGQAERLAQINRQVYNLNVKVVSLNQIYTEFSTGNPDIGAIRNLVKYVYDNASTPQNRIKYLCLFGDASFDYKNRIENNTNIVPSWHAYDSFSLTNSYVSDDFYGMMDLNEGTMITTDLLDIAVGRILADTPQRAKTLVDKIETYYKEASFGKWRNNFVVLSDDVDHDWEGVLQETTDEMANTITQEKPFLNPIKIHMDAYQQQSTAGGDSYPAVTEAFLNAIEKGALVVNYFGHGGEDGLAHERVFQKPHSQGLNNVCKYNCFVTVTCEYTRFDNPLRPTAGEYTYWNKNGGAIGLISTTRQIFVNVGINFNNVLKEYLFSFNPDDIYQDHEYPSMAEALRLTKNHNSISGSGQRRLVFFIGDPAMKLAFAKPNVRLTAVNDIPVNQNIGVLKALDKVKLSGEVTDVFGNVQTNYNGVLSTVLFDKNIMRETLANDGTTENGQLIKLAFETLGEVVFRGQASITNGQFEFEFVMPRDIGIEEGYGKVSFYAKQDGQLNDQAGAAVNTISIGGLNANAPEDNTGPVINVYMNDESFVSGGITNNSPNLLVKLEDDNGINTASGIGHDIVAIIDGDETNPFILNDYYETELDNYQRGVVNYPFRDLEPGLHTLTLKAWDVYNNSATSEIQFVVHDENQQLVIDNVLNYPNPFVNYTEFWFNHNSSAPLNVSVQIFTVSGKLVRTLNGQTNAESCCNTGTASLSRDIVWDGRDDFGDKIGKGVYVYKLKVHSPALNKTVEKIEKLVIL</sequence>
<dbReference type="eggNOG" id="COG1572">
    <property type="taxonomic scope" value="Bacteria"/>
</dbReference>
<gene>
    <name evidence="4" type="ORF">IA57_09035</name>
</gene>
<reference evidence="4 5" key="1">
    <citation type="journal article" date="2014" name="Genome Announc.">
        <title>Draft Genome Sequence of the Algicidal Bacterium Mangrovimonas yunxiaonensis Strain LY01.</title>
        <authorList>
            <person name="Li Y."/>
            <person name="Zhu H."/>
            <person name="Li C."/>
            <person name="Zhang H."/>
            <person name="Chen Z."/>
            <person name="Zheng W."/>
            <person name="Xu H."/>
            <person name="Zheng T."/>
        </authorList>
    </citation>
    <scope>NUCLEOTIDE SEQUENCE [LARGE SCALE GENOMIC DNA]</scope>
    <source>
        <strain evidence="4 5">LY01</strain>
    </source>
</reference>
<dbReference type="CDD" id="cd02258">
    <property type="entry name" value="Peptidase_C25_N"/>
    <property type="match status" value="1"/>
</dbReference>
<dbReference type="NCBIfam" id="NF033707">
    <property type="entry name" value="T9SS_sortase"/>
    <property type="match status" value="1"/>
</dbReference>
<accession>A0A084TIR7</accession>
<dbReference type="OrthoDB" id="9809780at2"/>
<keyword evidence="1 2" id="KW-0732">Signal</keyword>
<name>A0A084TIR7_9FLAO</name>
<protein>
    <submittedName>
        <fullName evidence="4">Peptidase C25</fullName>
    </submittedName>
</protein>
<dbReference type="Proteomes" id="UP000028521">
    <property type="component" value="Unassembled WGS sequence"/>
</dbReference>
<dbReference type="RefSeq" id="WP_036122122.1">
    <property type="nucleotide sequence ID" value="NZ_BMET01000007.1"/>
</dbReference>
<dbReference type="Gene3D" id="3.40.50.10390">
    <property type="entry name" value="Gingipain r, domain 1"/>
    <property type="match status" value="1"/>
</dbReference>
<comment type="caution">
    <text evidence="4">The sequence shown here is derived from an EMBL/GenBank/DDBJ whole genome shotgun (WGS) entry which is preliminary data.</text>
</comment>
<dbReference type="InterPro" id="IPR029030">
    <property type="entry name" value="Caspase-like_dom_sf"/>
</dbReference>
<dbReference type="Gene3D" id="2.60.40.4070">
    <property type="match status" value="1"/>
</dbReference>
<keyword evidence="5" id="KW-1185">Reference proteome</keyword>
<dbReference type="EMBL" id="JPFK01000007">
    <property type="protein sequence ID" value="KFB00603.1"/>
    <property type="molecule type" value="Genomic_DNA"/>
</dbReference>
<feature type="chain" id="PRO_5001782856" evidence="2">
    <location>
        <begin position="22"/>
        <end position="1292"/>
    </location>
</feature>
<evidence type="ECO:0000313" key="5">
    <source>
        <dbReference type="Proteomes" id="UP000028521"/>
    </source>
</evidence>
<dbReference type="InterPro" id="IPR029031">
    <property type="entry name" value="Gingipain_N_sf"/>
</dbReference>
<dbReference type="GO" id="GO:0006508">
    <property type="term" value="P:proteolysis"/>
    <property type="evidence" value="ECO:0007669"/>
    <property type="project" value="InterPro"/>
</dbReference>
<proteinExistence type="predicted"/>
<evidence type="ECO:0000259" key="3">
    <source>
        <dbReference type="Pfam" id="PF01364"/>
    </source>
</evidence>
<feature type="domain" description="Gingipain" evidence="3">
    <location>
        <begin position="538"/>
        <end position="915"/>
    </location>
</feature>
<evidence type="ECO:0000313" key="4">
    <source>
        <dbReference type="EMBL" id="KFB00603.1"/>
    </source>
</evidence>
<dbReference type="SUPFAM" id="SSF52129">
    <property type="entry name" value="Caspase-like"/>
    <property type="match status" value="1"/>
</dbReference>
<feature type="signal peptide" evidence="2">
    <location>
        <begin position="1"/>
        <end position="21"/>
    </location>
</feature>
<dbReference type="STRING" id="1197477.IA57_09035"/>
<dbReference type="Pfam" id="PF01364">
    <property type="entry name" value="Peptidase_C25"/>
    <property type="match status" value="1"/>
</dbReference>
<reference evidence="5" key="2">
    <citation type="submission" date="2014-07" db="EMBL/GenBank/DDBJ databases">
        <title>Genome sequence of Mangrovimonas yunxiaonensis.</title>
        <authorList>
            <person name="Li Y."/>
            <person name="Zheng T."/>
        </authorList>
    </citation>
    <scope>NUCLEOTIDE SEQUENCE [LARGE SCALE GENOMIC DNA]</scope>
    <source>
        <strain evidence="5">LY01</strain>
    </source>
</reference>
<dbReference type="InterPro" id="IPR001769">
    <property type="entry name" value="Gingipain"/>
</dbReference>
<evidence type="ECO:0000256" key="2">
    <source>
        <dbReference type="SAM" id="SignalP"/>
    </source>
</evidence>
<dbReference type="GO" id="GO:0008234">
    <property type="term" value="F:cysteine-type peptidase activity"/>
    <property type="evidence" value="ECO:0007669"/>
    <property type="project" value="InterPro"/>
</dbReference>